<dbReference type="AlphaFoldDB" id="A0A0R1ZPF0"/>
<evidence type="ECO:0000313" key="4">
    <source>
        <dbReference type="EMBL" id="KRM56373.1"/>
    </source>
</evidence>
<feature type="domain" description="Cell envelope-related transcriptional attenuator" evidence="3">
    <location>
        <begin position="77"/>
        <end position="226"/>
    </location>
</feature>
<keyword evidence="2" id="KW-1133">Transmembrane helix</keyword>
<evidence type="ECO:0000313" key="5">
    <source>
        <dbReference type="Proteomes" id="UP000051679"/>
    </source>
</evidence>
<keyword evidence="2" id="KW-0472">Membrane</keyword>
<dbReference type="InterPro" id="IPR004474">
    <property type="entry name" value="LytR_CpsA_psr"/>
</dbReference>
<reference evidence="4 5" key="1">
    <citation type="journal article" date="2015" name="Genome Announc.">
        <title>Expanding the biotechnology potential of lactobacilli through comparative genomics of 213 strains and associated genera.</title>
        <authorList>
            <person name="Sun Z."/>
            <person name="Harris H.M."/>
            <person name="McCann A."/>
            <person name="Guo C."/>
            <person name="Argimon S."/>
            <person name="Zhang W."/>
            <person name="Yang X."/>
            <person name="Jeffery I.B."/>
            <person name="Cooney J.C."/>
            <person name="Kagawa T.F."/>
            <person name="Liu W."/>
            <person name="Song Y."/>
            <person name="Salvetti E."/>
            <person name="Wrobel A."/>
            <person name="Rasinkangas P."/>
            <person name="Parkhill J."/>
            <person name="Rea M.C."/>
            <person name="O'Sullivan O."/>
            <person name="Ritari J."/>
            <person name="Douillard F.P."/>
            <person name="Paul Ross R."/>
            <person name="Yang R."/>
            <person name="Briner A.E."/>
            <person name="Felis G.E."/>
            <person name="de Vos W.M."/>
            <person name="Barrangou R."/>
            <person name="Klaenhammer T.R."/>
            <person name="Caufield P.W."/>
            <person name="Cui Y."/>
            <person name="Zhang H."/>
            <person name="O'Toole P.W."/>
        </authorList>
    </citation>
    <scope>NUCLEOTIDE SEQUENCE [LARGE SCALE GENOMIC DNA]</scope>
    <source>
        <strain evidence="4 5">DSM 20505</strain>
    </source>
</reference>
<sequence length="342" mass="37613">MPHHPIGHFLIISLFGLILVLAAYGFRMYADTKNAIGDTFAQISGRNATAKIKNEKPLSFLLLGTDTGALGRKTKGNADTIIVVTINPKKKQTTMVSIPRDTLADIKTGSSTPNFHKINSSYLLGGSTVAVKTVENLINVPIDYYVTVNMGGLSDIVDAVGGIDVYVPFSWDDTEHDAGIFTKGEAHLDGKRALQFARMRHDDPEGDYGRQKRQQTVIKAIMKKVLNAGTLTNYKPLLQTLKGNMQMNLTFDDLVGIGSNSGYRKALQHVKRDQIKGVGAYINRASYQVTQTSELQRVSDLLRGQLGKSSQTVDNAVTHQNELNTSFDWSSGYNPTYSIYSY</sequence>
<evidence type="ECO:0000256" key="2">
    <source>
        <dbReference type="SAM" id="Phobius"/>
    </source>
</evidence>
<comment type="caution">
    <text evidence="4">The sequence shown here is derived from an EMBL/GenBank/DDBJ whole genome shotgun (WGS) entry which is preliminary data.</text>
</comment>
<gene>
    <name evidence="4" type="ORF">FC18_GL000056</name>
</gene>
<dbReference type="Pfam" id="PF03816">
    <property type="entry name" value="LytR_cpsA_psr"/>
    <property type="match status" value="1"/>
</dbReference>
<comment type="similarity">
    <text evidence="1">Belongs to the LytR/CpsA/Psr (LCP) family.</text>
</comment>
<dbReference type="PANTHER" id="PTHR33392">
    <property type="entry name" value="POLYISOPRENYL-TEICHOIC ACID--PEPTIDOGLYCAN TEICHOIC ACID TRANSFERASE TAGU"/>
    <property type="match status" value="1"/>
</dbReference>
<keyword evidence="2" id="KW-0812">Transmembrane</keyword>
<dbReference type="NCBIfam" id="TIGR00350">
    <property type="entry name" value="lytR_cpsA_psr"/>
    <property type="match status" value="1"/>
</dbReference>
<evidence type="ECO:0000259" key="3">
    <source>
        <dbReference type="Pfam" id="PF03816"/>
    </source>
</evidence>
<proteinExistence type="inferred from homology"/>
<name>A0A0R1ZPF0_9LACO</name>
<dbReference type="PATRIC" id="fig|1291052.5.peg.58"/>
<feature type="transmembrane region" description="Helical" evidence="2">
    <location>
        <begin position="6"/>
        <end position="26"/>
    </location>
</feature>
<dbReference type="Proteomes" id="UP000051679">
    <property type="component" value="Unassembled WGS sequence"/>
</dbReference>
<accession>A0A0R1ZPF0</accession>
<evidence type="ECO:0000256" key="1">
    <source>
        <dbReference type="ARBA" id="ARBA00006068"/>
    </source>
</evidence>
<dbReference type="STRING" id="1291052.FC18_GL000056"/>
<organism evidence="4 5">
    <name type="scientific">Lacticaseibacillus sharpeae JCM 1186 = DSM 20505</name>
    <dbReference type="NCBI Taxonomy" id="1291052"/>
    <lineage>
        <taxon>Bacteria</taxon>
        <taxon>Bacillati</taxon>
        <taxon>Bacillota</taxon>
        <taxon>Bacilli</taxon>
        <taxon>Lactobacillales</taxon>
        <taxon>Lactobacillaceae</taxon>
        <taxon>Lacticaseibacillus</taxon>
    </lineage>
</organism>
<dbReference type="Gene3D" id="3.40.630.190">
    <property type="entry name" value="LCP protein"/>
    <property type="match status" value="1"/>
</dbReference>
<dbReference type="InterPro" id="IPR050922">
    <property type="entry name" value="LytR/CpsA/Psr_CW_biosynth"/>
</dbReference>
<protein>
    <submittedName>
        <fullName evidence="4">Transcriptional regulator</fullName>
    </submittedName>
</protein>
<keyword evidence="5" id="KW-1185">Reference proteome</keyword>
<dbReference type="PANTHER" id="PTHR33392:SF6">
    <property type="entry name" value="POLYISOPRENYL-TEICHOIC ACID--PEPTIDOGLYCAN TEICHOIC ACID TRANSFERASE TAGU"/>
    <property type="match status" value="1"/>
</dbReference>
<dbReference type="EMBL" id="AYYO01000005">
    <property type="protein sequence ID" value="KRM56373.1"/>
    <property type="molecule type" value="Genomic_DNA"/>
</dbReference>